<protein>
    <submittedName>
        <fullName evidence="2">Uncharacterized protein</fullName>
    </submittedName>
</protein>
<dbReference type="InterPro" id="IPR023393">
    <property type="entry name" value="START-like_dom_sf"/>
</dbReference>
<evidence type="ECO:0000313" key="2">
    <source>
        <dbReference type="EMBL" id="KAG9449132.1"/>
    </source>
</evidence>
<name>A0AAV7EN23_ARIFI</name>
<evidence type="ECO:0000313" key="3">
    <source>
        <dbReference type="Proteomes" id="UP000825729"/>
    </source>
</evidence>
<dbReference type="InterPro" id="IPR053249">
    <property type="entry name" value="LFS"/>
</dbReference>
<dbReference type="CDD" id="cd07821">
    <property type="entry name" value="PYR_PYL_RCAR_like"/>
    <property type="match status" value="1"/>
</dbReference>
<accession>A0AAV7EN23</accession>
<keyword evidence="3" id="KW-1185">Reference proteome</keyword>
<dbReference type="InterPro" id="IPR019587">
    <property type="entry name" value="Polyketide_cyclase/dehydratase"/>
</dbReference>
<dbReference type="Pfam" id="PF10604">
    <property type="entry name" value="Polyketide_cyc2"/>
    <property type="match status" value="1"/>
</dbReference>
<organism evidence="2 3">
    <name type="scientific">Aristolochia fimbriata</name>
    <name type="common">White veined hardy Dutchman's pipe vine</name>
    <dbReference type="NCBI Taxonomy" id="158543"/>
    <lineage>
        <taxon>Eukaryota</taxon>
        <taxon>Viridiplantae</taxon>
        <taxon>Streptophyta</taxon>
        <taxon>Embryophyta</taxon>
        <taxon>Tracheophyta</taxon>
        <taxon>Spermatophyta</taxon>
        <taxon>Magnoliopsida</taxon>
        <taxon>Magnoliidae</taxon>
        <taxon>Piperales</taxon>
        <taxon>Aristolochiaceae</taxon>
        <taxon>Aristolochia</taxon>
    </lineage>
</organism>
<dbReference type="AlphaFoldDB" id="A0AAV7EN23"/>
<dbReference type="Gene3D" id="3.30.530.20">
    <property type="match status" value="1"/>
</dbReference>
<dbReference type="Proteomes" id="UP000825729">
    <property type="component" value="Unassembled WGS sequence"/>
</dbReference>
<proteinExistence type="predicted"/>
<gene>
    <name evidence="2" type="ORF">H6P81_009097</name>
</gene>
<evidence type="ECO:0000256" key="1">
    <source>
        <dbReference type="SAM" id="MobiDB-lite"/>
    </source>
</evidence>
<dbReference type="PANTHER" id="PTHR33789:SF11">
    <property type="entry name" value="OS05G0202300 PROTEIN"/>
    <property type="match status" value="1"/>
</dbReference>
<dbReference type="PANTHER" id="PTHR33789">
    <property type="entry name" value="LACHRYMATORY-FACTOR SYNTHASE"/>
    <property type="match status" value="1"/>
</dbReference>
<comment type="caution">
    <text evidence="2">The sequence shown here is derived from an EMBL/GenBank/DDBJ whole genome shotgun (WGS) entry which is preliminary data.</text>
</comment>
<sequence length="235" mass="25261">MALKLGRFVSHLGRNLASRPSSNPHVSLRVSRCLSIVPSDSSSRIPRVPMRTPKPLSRNLFTPSLSLSNAAQSAAGDNATPPAKWEGKAVGKVSGVSADQVWSQVEDFGNVHKWLPTIDSTSLVEGEPGKLGCVRRCSGPPAPGSDVPTFTNEKLVEFDPATRTLSYRVLENNIGFGDFVATWKVVPDSDGGCSIEWSYVSSPIPYWDPEKVMGYIGFSVQGMAKAMEGALSPQK</sequence>
<dbReference type="EMBL" id="JAINDJ010000004">
    <property type="protein sequence ID" value="KAG9449132.1"/>
    <property type="molecule type" value="Genomic_DNA"/>
</dbReference>
<reference evidence="2 3" key="1">
    <citation type="submission" date="2021-07" db="EMBL/GenBank/DDBJ databases">
        <title>The Aristolochia fimbriata genome: insights into angiosperm evolution, floral development and chemical biosynthesis.</title>
        <authorList>
            <person name="Jiao Y."/>
        </authorList>
    </citation>
    <scope>NUCLEOTIDE SEQUENCE [LARGE SCALE GENOMIC DNA]</scope>
    <source>
        <strain evidence="2">IBCAS-2021</strain>
        <tissue evidence="2">Leaf</tissue>
    </source>
</reference>
<feature type="region of interest" description="Disordered" evidence="1">
    <location>
        <begin position="40"/>
        <end position="61"/>
    </location>
</feature>
<dbReference type="SUPFAM" id="SSF55961">
    <property type="entry name" value="Bet v1-like"/>
    <property type="match status" value="1"/>
</dbReference>